<dbReference type="PANTHER" id="PTHR30349:SF41">
    <property type="entry name" value="INTEGRASE_RECOMBINASE PROTEIN MJ0367-RELATED"/>
    <property type="match status" value="1"/>
</dbReference>
<feature type="domain" description="Tyr recombinase" evidence="5">
    <location>
        <begin position="126"/>
        <end position="344"/>
    </location>
</feature>
<proteinExistence type="predicted"/>
<dbReference type="InterPro" id="IPR010998">
    <property type="entry name" value="Integrase_recombinase_N"/>
</dbReference>
<dbReference type="AlphaFoldDB" id="A0ABD6BXH4"/>
<reference evidence="7 8" key="1">
    <citation type="journal article" date="2019" name="Int. J. Syst. Evol. Microbiol.">
        <title>The Global Catalogue of Microorganisms (GCM) 10K type strain sequencing project: providing services to taxonomists for standard genome sequencing and annotation.</title>
        <authorList>
            <consortium name="The Broad Institute Genomics Platform"/>
            <consortium name="The Broad Institute Genome Sequencing Center for Infectious Disease"/>
            <person name="Wu L."/>
            <person name="Ma J."/>
        </authorList>
    </citation>
    <scope>NUCLEOTIDE SEQUENCE [LARGE SCALE GENOMIC DNA]</scope>
    <source>
        <strain evidence="7 8">CGMCC 1.12689</strain>
    </source>
</reference>
<keyword evidence="3" id="KW-0233">DNA recombination</keyword>
<dbReference type="GO" id="GO:0003677">
    <property type="term" value="F:DNA binding"/>
    <property type="evidence" value="ECO:0007669"/>
    <property type="project" value="UniProtKB-UniRule"/>
</dbReference>
<dbReference type="EMBL" id="JBHUDB010000001">
    <property type="protein sequence ID" value="MFD1569776.1"/>
    <property type="molecule type" value="Genomic_DNA"/>
</dbReference>
<dbReference type="SUPFAM" id="SSF56349">
    <property type="entry name" value="DNA breaking-rejoining enzymes"/>
    <property type="match status" value="1"/>
</dbReference>
<dbReference type="GO" id="GO:0015074">
    <property type="term" value="P:DNA integration"/>
    <property type="evidence" value="ECO:0007669"/>
    <property type="project" value="UniProtKB-KW"/>
</dbReference>
<keyword evidence="8" id="KW-1185">Reference proteome</keyword>
<dbReference type="Pfam" id="PF00589">
    <property type="entry name" value="Phage_integrase"/>
    <property type="match status" value="1"/>
</dbReference>
<feature type="domain" description="Core-binding (CB)" evidence="6">
    <location>
        <begin position="9"/>
        <end position="102"/>
    </location>
</feature>
<evidence type="ECO:0000256" key="1">
    <source>
        <dbReference type="ARBA" id="ARBA00022908"/>
    </source>
</evidence>
<dbReference type="RefSeq" id="WP_256418192.1">
    <property type="nucleotide sequence ID" value="NZ_JANHDL010000005.1"/>
</dbReference>
<dbReference type="InterPro" id="IPR050090">
    <property type="entry name" value="Tyrosine_recombinase_XerCD"/>
</dbReference>
<sequence length="347" mass="40151">MSDEDLQPISPAEARDLHLEALQDEAADWTYQSHESHLRAFIEWCEEKGEIENMNDLSGRDIFQFRRWRREGGYSQGRVDEIAPRTLASALTVVRVFIKFCGQIEAVPVDFYERVDLPSLTKDDQVSDSTIQPERVPEILKYLAKYEYASRDHAIWALVWHTGVRLGGLRALDLGDLYVDVDKPRIELVHRPGKDTPLKNQMDGERTNRISNRVAEILQDYIDGPRIENTDDHCRSPLFTTREGRISHSAVRNTFYRWTRPCAIGISCPHGEDPETCEFTDYTKMSGCPSARSPHDVRKARVTRYRNDNVPRAIVSDRLNSSEDVLDLHYDRASDLEKAERRWEFLE</sequence>
<dbReference type="GO" id="GO:0006310">
    <property type="term" value="P:DNA recombination"/>
    <property type="evidence" value="ECO:0007669"/>
    <property type="project" value="UniProtKB-KW"/>
</dbReference>
<comment type="caution">
    <text evidence="7">The sequence shown here is derived from an EMBL/GenBank/DDBJ whole genome shotgun (WGS) entry which is preliminary data.</text>
</comment>
<keyword evidence="1" id="KW-0229">DNA integration</keyword>
<dbReference type="InterPro" id="IPR044068">
    <property type="entry name" value="CB"/>
</dbReference>
<evidence type="ECO:0000256" key="4">
    <source>
        <dbReference type="PROSITE-ProRule" id="PRU01248"/>
    </source>
</evidence>
<dbReference type="CDD" id="cd00397">
    <property type="entry name" value="DNA_BRE_C"/>
    <property type="match status" value="1"/>
</dbReference>
<keyword evidence="2 4" id="KW-0238">DNA-binding</keyword>
<gene>
    <name evidence="7" type="ORF">ACFR9T_04115</name>
</gene>
<dbReference type="PROSITE" id="PS51898">
    <property type="entry name" value="TYR_RECOMBINASE"/>
    <property type="match status" value="1"/>
</dbReference>
<dbReference type="Proteomes" id="UP001597185">
    <property type="component" value="Unassembled WGS sequence"/>
</dbReference>
<dbReference type="PROSITE" id="PS51900">
    <property type="entry name" value="CB"/>
    <property type="match status" value="1"/>
</dbReference>
<evidence type="ECO:0000313" key="8">
    <source>
        <dbReference type="Proteomes" id="UP001597185"/>
    </source>
</evidence>
<dbReference type="InterPro" id="IPR013762">
    <property type="entry name" value="Integrase-like_cat_sf"/>
</dbReference>
<accession>A0ABD6BXH4</accession>
<evidence type="ECO:0000256" key="3">
    <source>
        <dbReference type="ARBA" id="ARBA00023172"/>
    </source>
</evidence>
<evidence type="ECO:0000259" key="5">
    <source>
        <dbReference type="PROSITE" id="PS51898"/>
    </source>
</evidence>
<dbReference type="InterPro" id="IPR002104">
    <property type="entry name" value="Integrase_catalytic"/>
</dbReference>
<evidence type="ECO:0000259" key="6">
    <source>
        <dbReference type="PROSITE" id="PS51900"/>
    </source>
</evidence>
<evidence type="ECO:0000313" key="7">
    <source>
        <dbReference type="EMBL" id="MFD1569776.1"/>
    </source>
</evidence>
<dbReference type="Gene3D" id="1.10.150.130">
    <property type="match status" value="1"/>
</dbReference>
<evidence type="ECO:0000256" key="2">
    <source>
        <dbReference type="ARBA" id="ARBA00023125"/>
    </source>
</evidence>
<dbReference type="Gene3D" id="1.10.443.10">
    <property type="entry name" value="Intergrase catalytic core"/>
    <property type="match status" value="1"/>
</dbReference>
<dbReference type="InterPro" id="IPR011010">
    <property type="entry name" value="DNA_brk_join_enz"/>
</dbReference>
<organism evidence="7 8">
    <name type="scientific">Halorubrum laminariae</name>
    <dbReference type="NCBI Taxonomy" id="1433523"/>
    <lineage>
        <taxon>Archaea</taxon>
        <taxon>Methanobacteriati</taxon>
        <taxon>Methanobacteriota</taxon>
        <taxon>Stenosarchaea group</taxon>
        <taxon>Halobacteria</taxon>
        <taxon>Halobacteriales</taxon>
        <taxon>Haloferacaceae</taxon>
        <taxon>Halorubrum</taxon>
    </lineage>
</organism>
<protein>
    <submittedName>
        <fullName evidence="7">Tyrosine-type recombinase/integrase</fullName>
    </submittedName>
</protein>
<dbReference type="PANTHER" id="PTHR30349">
    <property type="entry name" value="PHAGE INTEGRASE-RELATED"/>
    <property type="match status" value="1"/>
</dbReference>
<name>A0ABD6BXH4_9EURY</name>